<organism evidence="3 4">
    <name type="scientific">Sediminimonas qiaohouensis</name>
    <dbReference type="NCBI Taxonomy" id="552061"/>
    <lineage>
        <taxon>Bacteria</taxon>
        <taxon>Pseudomonadati</taxon>
        <taxon>Pseudomonadota</taxon>
        <taxon>Alphaproteobacteria</taxon>
        <taxon>Rhodobacterales</taxon>
        <taxon>Roseobacteraceae</taxon>
        <taxon>Sediminimonas</taxon>
    </lineage>
</organism>
<keyword evidence="2" id="KW-0812">Transmembrane</keyword>
<feature type="region of interest" description="Disordered" evidence="1">
    <location>
        <begin position="1"/>
        <end position="23"/>
    </location>
</feature>
<dbReference type="PANTHER" id="PTHR41795:SF1">
    <property type="entry name" value="EXOPOLYSACCHARIDE SYNTHESIS PROTEIN"/>
    <property type="match status" value="1"/>
</dbReference>
<evidence type="ECO:0000313" key="3">
    <source>
        <dbReference type="EMBL" id="MTJ05939.1"/>
    </source>
</evidence>
<feature type="transmembrane region" description="Helical" evidence="2">
    <location>
        <begin position="76"/>
        <end position="97"/>
    </location>
</feature>
<sequence length="218" mass="23084">MCPDGAMPTLPKPRIGRSTDGTDNLERLLDQLEQLGQGRAKTDKVSIADIVAALGPRSFGALLLVPSLAIVSPLSAIPTVPTVLAAMIGLVAAQIILDRPALWMPGVLLRRQLANGRLQQGLEALRPLLRRLDPYINERLTFLTDRPGNLAALLLCCVIAFFMPMIEFVPFLTSIVATAMALFGLGIFVRDGLLMLAGYGIVLAGGLTLGGTAALAFG</sequence>
<dbReference type="InterPro" id="IPR010331">
    <property type="entry name" value="ExoD"/>
</dbReference>
<feature type="transmembrane region" description="Helical" evidence="2">
    <location>
        <begin position="171"/>
        <end position="189"/>
    </location>
</feature>
<name>A0A7C9LMZ4_9RHOB</name>
<comment type="caution">
    <text evidence="3">The sequence shown here is derived from an EMBL/GenBank/DDBJ whole genome shotgun (WGS) entry which is preliminary data.</text>
</comment>
<dbReference type="PIRSF" id="PIRSF033239">
    <property type="entry name" value="ExoD"/>
    <property type="match status" value="1"/>
</dbReference>
<gene>
    <name evidence="3" type="ORF">FH759_14825</name>
</gene>
<dbReference type="AlphaFoldDB" id="A0A7C9LMZ4"/>
<dbReference type="Proteomes" id="UP000483078">
    <property type="component" value="Unassembled WGS sequence"/>
</dbReference>
<dbReference type="Pfam" id="PF06055">
    <property type="entry name" value="ExoD"/>
    <property type="match status" value="1"/>
</dbReference>
<dbReference type="EMBL" id="VENJ01000031">
    <property type="protein sequence ID" value="MTJ05939.1"/>
    <property type="molecule type" value="Genomic_DNA"/>
</dbReference>
<evidence type="ECO:0000256" key="1">
    <source>
        <dbReference type="SAM" id="MobiDB-lite"/>
    </source>
</evidence>
<keyword evidence="2" id="KW-0472">Membrane</keyword>
<proteinExistence type="predicted"/>
<feature type="transmembrane region" description="Helical" evidence="2">
    <location>
        <begin position="196"/>
        <end position="217"/>
    </location>
</feature>
<protein>
    <submittedName>
        <fullName evidence="3">Exopolysaccharide biosynthesis protein</fullName>
    </submittedName>
</protein>
<feature type="transmembrane region" description="Helical" evidence="2">
    <location>
        <begin position="148"/>
        <end position="165"/>
    </location>
</feature>
<accession>A0A7C9LMZ4</accession>
<dbReference type="PANTHER" id="PTHR41795">
    <property type="entry name" value="EXOPOLYSACCHARIDE SYNTHESIS PROTEIN"/>
    <property type="match status" value="1"/>
</dbReference>
<evidence type="ECO:0000256" key="2">
    <source>
        <dbReference type="SAM" id="Phobius"/>
    </source>
</evidence>
<reference evidence="3 4" key="1">
    <citation type="submission" date="2019-06" db="EMBL/GenBank/DDBJ databases">
        <title>Enrichment of Autotrophic Halophilic Microorganisms from Red Sea Brine Pool Using Microbial Electrosynthesis System.</title>
        <authorList>
            <person name="Alqahtani M.F."/>
            <person name="Bajracharya S."/>
            <person name="Katuri K.P."/>
            <person name="Ali M."/>
            <person name="Saikaly P.E."/>
        </authorList>
    </citation>
    <scope>NUCLEOTIDE SEQUENCE [LARGE SCALE GENOMIC DNA]</scope>
    <source>
        <strain evidence="3">MES6</strain>
    </source>
</reference>
<keyword evidence="2" id="KW-1133">Transmembrane helix</keyword>
<evidence type="ECO:0000313" key="4">
    <source>
        <dbReference type="Proteomes" id="UP000483078"/>
    </source>
</evidence>